<keyword evidence="2" id="KW-0547">Nucleotide-binding</keyword>
<organism evidence="5 6">
    <name type="scientific">Thamnophis sirtalis</name>
    <dbReference type="NCBI Taxonomy" id="35019"/>
    <lineage>
        <taxon>Eukaryota</taxon>
        <taxon>Metazoa</taxon>
        <taxon>Chordata</taxon>
        <taxon>Craniata</taxon>
        <taxon>Vertebrata</taxon>
        <taxon>Euteleostomi</taxon>
        <taxon>Lepidosauria</taxon>
        <taxon>Squamata</taxon>
        <taxon>Bifurcata</taxon>
        <taxon>Unidentata</taxon>
        <taxon>Episquamata</taxon>
        <taxon>Toxicofera</taxon>
        <taxon>Serpentes</taxon>
        <taxon>Colubroidea</taxon>
        <taxon>Colubridae</taxon>
        <taxon>Natricinae</taxon>
        <taxon>Thamnophis</taxon>
    </lineage>
</organism>
<dbReference type="InterPro" id="IPR045058">
    <property type="entry name" value="GIMA/IAN/Toc"/>
</dbReference>
<feature type="domain" description="AIG1-type G" evidence="4">
    <location>
        <begin position="16"/>
        <end position="54"/>
    </location>
</feature>
<comment type="similarity">
    <text evidence="1">Belongs to the TRAFAC class TrmE-Era-EngA-EngB-Septin-like GTPase superfamily. AIG1/Toc34/Toc159-like paraseptin GTPase family. IAN subfamily.</text>
</comment>
<dbReference type="InterPro" id="IPR027417">
    <property type="entry name" value="P-loop_NTPase"/>
</dbReference>
<keyword evidence="5" id="KW-1185">Reference proteome</keyword>
<feature type="domain" description="AIG1-type G" evidence="4">
    <location>
        <begin position="89"/>
        <end position="162"/>
    </location>
</feature>
<reference evidence="6" key="1">
    <citation type="submission" date="2025-08" db="UniProtKB">
        <authorList>
            <consortium name="RefSeq"/>
        </authorList>
    </citation>
    <scope>IDENTIFICATION</scope>
    <source>
        <tissue evidence="6">Skeletal muscle</tissue>
    </source>
</reference>
<dbReference type="GO" id="GO:0005525">
    <property type="term" value="F:GTP binding"/>
    <property type="evidence" value="ECO:0007669"/>
    <property type="project" value="UniProtKB-KW"/>
</dbReference>
<dbReference type="Pfam" id="PF04548">
    <property type="entry name" value="AIG1"/>
    <property type="match status" value="2"/>
</dbReference>
<dbReference type="Gene3D" id="3.40.50.300">
    <property type="entry name" value="P-loop containing nucleotide triphosphate hydrolases"/>
    <property type="match status" value="2"/>
</dbReference>
<keyword evidence="3" id="KW-0342">GTP-binding</keyword>
<evidence type="ECO:0000256" key="2">
    <source>
        <dbReference type="ARBA" id="ARBA00022741"/>
    </source>
</evidence>
<dbReference type="PANTHER" id="PTHR10903">
    <property type="entry name" value="GTPASE, IMAP FAMILY MEMBER-RELATED"/>
    <property type="match status" value="1"/>
</dbReference>
<proteinExistence type="inferred from homology"/>
<dbReference type="InterPro" id="IPR006703">
    <property type="entry name" value="G_AIG1"/>
</dbReference>
<dbReference type="GeneID" id="106556720"/>
<evidence type="ECO:0000313" key="5">
    <source>
        <dbReference type="Proteomes" id="UP000504617"/>
    </source>
</evidence>
<name>A0A6I9Z288_9SAUR</name>
<dbReference type="PANTHER" id="PTHR10903:SF170">
    <property type="entry name" value="GTPASE IMAP FAMILY MEMBER 7"/>
    <property type="match status" value="1"/>
</dbReference>
<evidence type="ECO:0000313" key="6">
    <source>
        <dbReference type="RefSeq" id="XP_013931168.1"/>
    </source>
</evidence>
<dbReference type="RefSeq" id="XP_013931168.1">
    <property type="nucleotide sequence ID" value="XM_014075693.1"/>
</dbReference>
<dbReference type="KEGG" id="tsr:106556720"/>
<evidence type="ECO:0000256" key="3">
    <source>
        <dbReference type="ARBA" id="ARBA00023134"/>
    </source>
</evidence>
<accession>A0A6I9Z288</accession>
<protein>
    <submittedName>
        <fullName evidence="6">GTPase IMAP family member 7-like</fullName>
    </submittedName>
</protein>
<dbReference type="OrthoDB" id="8954335at2759"/>
<gene>
    <name evidence="6" type="primary">LOC106556720</name>
</gene>
<evidence type="ECO:0000259" key="4">
    <source>
        <dbReference type="Pfam" id="PF04548"/>
    </source>
</evidence>
<evidence type="ECO:0000256" key="1">
    <source>
        <dbReference type="ARBA" id="ARBA00008535"/>
    </source>
</evidence>
<dbReference type="AlphaFoldDB" id="A0A6I9Z288"/>
<sequence>MAGSAGGLSPPFPLPILVGKTGNGKSATGNTIPGKQDFESKMAFGSITKNLQKGGDPAEWQEGGGRGYSWISRYQASQVRNGQRSEQVIRPAHFTKEEEDVACLIKEIFSLKAKNYMILLFTRKEDLKDTTLEKFIANRNSTLKDQVSRCGYRYLAFNNKSKGTSWAGPC</sequence>
<dbReference type="Proteomes" id="UP000504617">
    <property type="component" value="Unplaced"/>
</dbReference>